<evidence type="ECO:0000256" key="5">
    <source>
        <dbReference type="SAM" id="Phobius"/>
    </source>
</evidence>
<feature type="transmembrane region" description="Helical" evidence="5">
    <location>
        <begin position="398"/>
        <end position="416"/>
    </location>
</feature>
<dbReference type="Gene3D" id="1.20.1250.20">
    <property type="entry name" value="MFS general substrate transporter like domains"/>
    <property type="match status" value="1"/>
</dbReference>
<protein>
    <recommendedName>
        <fullName evidence="6">Major facilitator superfamily (MFS) profile domain-containing protein</fullName>
    </recommendedName>
</protein>
<feature type="transmembrane region" description="Helical" evidence="5">
    <location>
        <begin position="339"/>
        <end position="357"/>
    </location>
</feature>
<evidence type="ECO:0000256" key="2">
    <source>
        <dbReference type="ARBA" id="ARBA00022692"/>
    </source>
</evidence>
<keyword evidence="2 5" id="KW-0812">Transmembrane</keyword>
<feature type="transmembrane region" description="Helical" evidence="5">
    <location>
        <begin position="211"/>
        <end position="233"/>
    </location>
</feature>
<evidence type="ECO:0000256" key="3">
    <source>
        <dbReference type="ARBA" id="ARBA00022989"/>
    </source>
</evidence>
<feature type="transmembrane region" description="Helical" evidence="5">
    <location>
        <begin position="483"/>
        <end position="506"/>
    </location>
</feature>
<feature type="transmembrane region" description="Helical" evidence="5">
    <location>
        <begin position="456"/>
        <end position="477"/>
    </location>
</feature>
<keyword evidence="8" id="KW-1185">Reference proteome</keyword>
<evidence type="ECO:0000256" key="1">
    <source>
        <dbReference type="ARBA" id="ARBA00004141"/>
    </source>
</evidence>
<dbReference type="AlphaFoldDB" id="A0AAV2QYF4"/>
<evidence type="ECO:0000256" key="4">
    <source>
        <dbReference type="ARBA" id="ARBA00023136"/>
    </source>
</evidence>
<dbReference type="GO" id="GO:0022857">
    <property type="term" value="F:transmembrane transporter activity"/>
    <property type="evidence" value="ECO:0007669"/>
    <property type="project" value="InterPro"/>
</dbReference>
<dbReference type="Proteomes" id="UP001497623">
    <property type="component" value="Unassembled WGS sequence"/>
</dbReference>
<sequence>MLYRKKTNIRNMENYEDLILHLGLGKWNYLMVLFASWRSLLGPGQYMIGSFIHPSLNTSCNSPPSAILNASYADHIDVFGSYQCAIGALYVEQSCWVLLWYRDIFWLTVKNEDFNLACDTQYLGATFTGIYMMANGIGGVINGLFCDLYGRKRMFVIGQALFCINLIIPWLPGITSILICRTIGGFGAGCVGDTLSILLMESLVARQRPTISVVVWLPWVFGMAILGGLGFLIRDWRTLYMMVTLPYALIIPAMWMLDESPRWLVTMGKQKEALKVLNKVARWHGKQLPPENEIKNVFEVTRNKKHDEVELASQGFMKLAVLFFTRFYLLIKTPMMRRVTFVSCYNFMAMGLFYFGLSLSGVHYSNDPFLYMVLSGVVDLPSTVVPAPMALRFGRKKSSIFCFAMSGLLLLPLPFVSKDQMWLTMTLALSAKSCGGVAWAVFHLQVTELYPTNMRVLGLAVPNAFVSFTATLAAYIHEILSPLAVWAPSIMFSMCSLVAAAAVLSLPDTSDKTMPNTIAELEEMCTISRSKKKHSIVANDDTQMDLLNGKV</sequence>
<feature type="transmembrane region" description="Helical" evidence="5">
    <location>
        <begin position="178"/>
        <end position="199"/>
    </location>
</feature>
<dbReference type="InterPro" id="IPR005829">
    <property type="entry name" value="Sugar_transporter_CS"/>
</dbReference>
<dbReference type="InterPro" id="IPR020846">
    <property type="entry name" value="MFS_dom"/>
</dbReference>
<feature type="transmembrane region" description="Helical" evidence="5">
    <location>
        <begin position="422"/>
        <end position="444"/>
    </location>
</feature>
<dbReference type="EMBL" id="CAXKWB010013241">
    <property type="protein sequence ID" value="CAL4107087.1"/>
    <property type="molecule type" value="Genomic_DNA"/>
</dbReference>
<feature type="transmembrane region" description="Helical" evidence="5">
    <location>
        <begin position="154"/>
        <end position="172"/>
    </location>
</feature>
<proteinExistence type="predicted"/>
<dbReference type="Pfam" id="PF00083">
    <property type="entry name" value="Sugar_tr"/>
    <property type="match status" value="1"/>
</dbReference>
<evidence type="ECO:0000313" key="8">
    <source>
        <dbReference type="Proteomes" id="UP001497623"/>
    </source>
</evidence>
<organism evidence="7 8">
    <name type="scientific">Meganyctiphanes norvegica</name>
    <name type="common">Northern krill</name>
    <name type="synonym">Thysanopoda norvegica</name>
    <dbReference type="NCBI Taxonomy" id="48144"/>
    <lineage>
        <taxon>Eukaryota</taxon>
        <taxon>Metazoa</taxon>
        <taxon>Ecdysozoa</taxon>
        <taxon>Arthropoda</taxon>
        <taxon>Crustacea</taxon>
        <taxon>Multicrustacea</taxon>
        <taxon>Malacostraca</taxon>
        <taxon>Eumalacostraca</taxon>
        <taxon>Eucarida</taxon>
        <taxon>Euphausiacea</taxon>
        <taxon>Euphausiidae</taxon>
        <taxon>Meganyctiphanes</taxon>
    </lineage>
</organism>
<feature type="transmembrane region" description="Helical" evidence="5">
    <location>
        <begin position="239"/>
        <end position="257"/>
    </location>
</feature>
<comment type="subcellular location">
    <subcellularLocation>
        <location evidence="1">Membrane</location>
        <topology evidence="1">Multi-pass membrane protein</topology>
    </subcellularLocation>
</comment>
<dbReference type="InterPro" id="IPR005828">
    <property type="entry name" value="MFS_sugar_transport-like"/>
</dbReference>
<feature type="transmembrane region" description="Helical" evidence="5">
    <location>
        <begin position="369"/>
        <end position="391"/>
    </location>
</feature>
<feature type="non-terminal residue" evidence="7">
    <location>
        <position position="551"/>
    </location>
</feature>
<reference evidence="7 8" key="1">
    <citation type="submission" date="2024-05" db="EMBL/GenBank/DDBJ databases">
        <authorList>
            <person name="Wallberg A."/>
        </authorList>
    </citation>
    <scope>NUCLEOTIDE SEQUENCE [LARGE SCALE GENOMIC DNA]</scope>
</reference>
<evidence type="ECO:0000313" key="7">
    <source>
        <dbReference type="EMBL" id="CAL4107087.1"/>
    </source>
</evidence>
<keyword evidence="4 5" id="KW-0472">Membrane</keyword>
<dbReference type="SUPFAM" id="SSF103473">
    <property type="entry name" value="MFS general substrate transporter"/>
    <property type="match status" value="1"/>
</dbReference>
<dbReference type="InterPro" id="IPR036259">
    <property type="entry name" value="MFS_trans_sf"/>
</dbReference>
<name>A0AAV2QYF4_MEGNR</name>
<dbReference type="GO" id="GO:0016020">
    <property type="term" value="C:membrane"/>
    <property type="evidence" value="ECO:0007669"/>
    <property type="project" value="UniProtKB-SubCell"/>
</dbReference>
<keyword evidence="3 5" id="KW-1133">Transmembrane helix</keyword>
<feature type="domain" description="Major facilitator superfamily (MFS) profile" evidence="6">
    <location>
        <begin position="80"/>
        <end position="511"/>
    </location>
</feature>
<gene>
    <name evidence="7" type="ORF">MNOR_LOCUS18482</name>
</gene>
<comment type="caution">
    <text evidence="7">The sequence shown here is derived from an EMBL/GenBank/DDBJ whole genome shotgun (WGS) entry which is preliminary data.</text>
</comment>
<dbReference type="PANTHER" id="PTHR24064">
    <property type="entry name" value="SOLUTE CARRIER FAMILY 22 MEMBER"/>
    <property type="match status" value="1"/>
</dbReference>
<dbReference type="PROSITE" id="PS50850">
    <property type="entry name" value="MFS"/>
    <property type="match status" value="1"/>
</dbReference>
<evidence type="ECO:0000259" key="6">
    <source>
        <dbReference type="PROSITE" id="PS50850"/>
    </source>
</evidence>
<accession>A0AAV2QYF4</accession>
<dbReference type="PROSITE" id="PS00217">
    <property type="entry name" value="SUGAR_TRANSPORT_2"/>
    <property type="match status" value="1"/>
</dbReference>